<comment type="similarity">
    <text evidence="1">Belongs to the protein kinase superfamily. ADCK protein kinase family.</text>
</comment>
<dbReference type="Gene3D" id="3.90.1200.10">
    <property type="match status" value="1"/>
</dbReference>
<evidence type="ECO:0000313" key="4">
    <source>
        <dbReference type="Proteomes" id="UP001198565"/>
    </source>
</evidence>
<evidence type="ECO:0000259" key="2">
    <source>
        <dbReference type="Pfam" id="PF03109"/>
    </source>
</evidence>
<feature type="domain" description="ABC1 atypical kinase-like" evidence="2">
    <location>
        <begin position="79"/>
        <end position="322"/>
    </location>
</feature>
<dbReference type="GO" id="GO:0016301">
    <property type="term" value="F:kinase activity"/>
    <property type="evidence" value="ECO:0007669"/>
    <property type="project" value="UniProtKB-KW"/>
</dbReference>
<dbReference type="InterPro" id="IPR004147">
    <property type="entry name" value="ABC1_dom"/>
</dbReference>
<proteinExistence type="inferred from homology"/>
<dbReference type="Pfam" id="PF03109">
    <property type="entry name" value="ABC1"/>
    <property type="match status" value="1"/>
</dbReference>
<comment type="caution">
    <text evidence="3">The sequence shown here is derived from an EMBL/GenBank/DDBJ whole genome shotgun (WGS) entry which is preliminary data.</text>
</comment>
<gene>
    <name evidence="3" type="ORF">K7472_14700</name>
</gene>
<sequence>MLPRRGRLLLRVLAELVGDELSDGLRVLRGRQEPGAADRGPRLRAALESLGPLYIKVGQILSTRPDLIPPAVASQLEGLHDSAPAIPFPRLRPVLDDELGSGWPQRFSHFDTSRPLGSASLAQAYGATLHDGLPVVVKVQRPGVLQTMAADMRLVRRITRLFARGAPVLNATIDFDAMLAVIFDAMRHELDFTLEAANMERAREEVRSPADIQVPRVVHATPHILIQTRAPGTSIRDADPADFKEEERERIGTDLIAFMYRGYFTHRFFHADPHPGNIFVTPGGPTTMIDWGMVGRIDRQLSMSLMMTLLGLAHNDARAVARSWTDMGRPTPWADISGFEQDMASLVPTLHGLSLEHLRFGASLSTLLRYSTRRGIQTSPMVGLLGKSFSNVEGAARYLAPQVSVTDVLVRHTPRIVAHYLEETISPARLGYGLLHATAAVENGLADARTFGRSLTAGELTLQHFPVRRRFSLVDHRTDRRLRMCASALVAAAVWRHLHRN</sequence>
<keyword evidence="3" id="KW-0418">Kinase</keyword>
<keyword evidence="3" id="KW-0808">Transferase</keyword>
<reference evidence="3 4" key="1">
    <citation type="submission" date="2021-08" db="EMBL/GenBank/DDBJ databases">
        <title>Streptomyces sp. PTM05 isolated from lichen.</title>
        <authorList>
            <person name="Somphong A."/>
            <person name="Phongsopitanun W."/>
            <person name="Tanasupawat S."/>
        </authorList>
    </citation>
    <scope>NUCLEOTIDE SEQUENCE [LARGE SCALE GENOMIC DNA]</scope>
    <source>
        <strain evidence="3 4">Ptm05</strain>
    </source>
</reference>
<dbReference type="RefSeq" id="WP_222977970.1">
    <property type="nucleotide sequence ID" value="NZ_JAINVZ010000008.1"/>
</dbReference>
<accession>A0ABS7QTT7</accession>
<protein>
    <submittedName>
        <fullName evidence="3">AarF/ABC1/UbiB kinase family protein</fullName>
    </submittedName>
</protein>
<dbReference type="InterPro" id="IPR011009">
    <property type="entry name" value="Kinase-like_dom_sf"/>
</dbReference>
<dbReference type="EMBL" id="JAINVZ010000008">
    <property type="protein sequence ID" value="MBY8886099.1"/>
    <property type="molecule type" value="Genomic_DNA"/>
</dbReference>
<name>A0ABS7QTT7_9ACTN</name>
<dbReference type="SUPFAM" id="SSF56112">
    <property type="entry name" value="Protein kinase-like (PK-like)"/>
    <property type="match status" value="1"/>
</dbReference>
<evidence type="ECO:0000313" key="3">
    <source>
        <dbReference type="EMBL" id="MBY8886099.1"/>
    </source>
</evidence>
<keyword evidence="4" id="KW-1185">Reference proteome</keyword>
<dbReference type="PANTHER" id="PTHR10566:SF113">
    <property type="entry name" value="PROTEIN ACTIVITY OF BC1 COMPLEX KINASE 7, CHLOROPLASTIC"/>
    <property type="match status" value="1"/>
</dbReference>
<dbReference type="CDD" id="cd05121">
    <property type="entry name" value="ABC1_ADCK3-like"/>
    <property type="match status" value="1"/>
</dbReference>
<dbReference type="Proteomes" id="UP001198565">
    <property type="component" value="Unassembled WGS sequence"/>
</dbReference>
<evidence type="ECO:0000256" key="1">
    <source>
        <dbReference type="ARBA" id="ARBA00009670"/>
    </source>
</evidence>
<organism evidence="3 4">
    <name type="scientific">Streptantibioticus parmotrematis</name>
    <dbReference type="NCBI Taxonomy" id="2873249"/>
    <lineage>
        <taxon>Bacteria</taxon>
        <taxon>Bacillati</taxon>
        <taxon>Actinomycetota</taxon>
        <taxon>Actinomycetes</taxon>
        <taxon>Kitasatosporales</taxon>
        <taxon>Streptomycetaceae</taxon>
        <taxon>Streptantibioticus</taxon>
    </lineage>
</organism>
<dbReference type="InterPro" id="IPR050154">
    <property type="entry name" value="UbiB_kinase"/>
</dbReference>
<dbReference type="PANTHER" id="PTHR10566">
    <property type="entry name" value="CHAPERONE-ACTIVITY OF BC1 COMPLEX CABC1 -RELATED"/>
    <property type="match status" value="1"/>
</dbReference>